<dbReference type="Proteomes" id="UP000215914">
    <property type="component" value="Chromosome 13"/>
</dbReference>
<gene>
    <name evidence="1" type="ORF">HannXRQ_Chr13g0408111</name>
</gene>
<keyword evidence="2" id="KW-1185">Reference proteome</keyword>
<name>A0A251ST09_HELAN</name>
<evidence type="ECO:0000313" key="2">
    <source>
        <dbReference type="Proteomes" id="UP000215914"/>
    </source>
</evidence>
<accession>A0A251ST09</accession>
<organism evidence="1 2">
    <name type="scientific">Helianthus annuus</name>
    <name type="common">Common sunflower</name>
    <dbReference type="NCBI Taxonomy" id="4232"/>
    <lineage>
        <taxon>Eukaryota</taxon>
        <taxon>Viridiplantae</taxon>
        <taxon>Streptophyta</taxon>
        <taxon>Embryophyta</taxon>
        <taxon>Tracheophyta</taxon>
        <taxon>Spermatophyta</taxon>
        <taxon>Magnoliopsida</taxon>
        <taxon>eudicotyledons</taxon>
        <taxon>Gunneridae</taxon>
        <taxon>Pentapetalae</taxon>
        <taxon>asterids</taxon>
        <taxon>campanulids</taxon>
        <taxon>Asterales</taxon>
        <taxon>Asteraceae</taxon>
        <taxon>Asteroideae</taxon>
        <taxon>Heliantheae alliance</taxon>
        <taxon>Heliantheae</taxon>
        <taxon>Helianthus</taxon>
    </lineage>
</organism>
<reference evidence="2" key="1">
    <citation type="journal article" date="2017" name="Nature">
        <title>The sunflower genome provides insights into oil metabolism, flowering and Asterid evolution.</title>
        <authorList>
            <person name="Badouin H."/>
            <person name="Gouzy J."/>
            <person name="Grassa C.J."/>
            <person name="Murat F."/>
            <person name="Staton S.E."/>
            <person name="Cottret L."/>
            <person name="Lelandais-Briere C."/>
            <person name="Owens G.L."/>
            <person name="Carrere S."/>
            <person name="Mayjonade B."/>
            <person name="Legrand L."/>
            <person name="Gill N."/>
            <person name="Kane N.C."/>
            <person name="Bowers J.E."/>
            <person name="Hubner S."/>
            <person name="Bellec A."/>
            <person name="Berard A."/>
            <person name="Berges H."/>
            <person name="Blanchet N."/>
            <person name="Boniface M.C."/>
            <person name="Brunel D."/>
            <person name="Catrice O."/>
            <person name="Chaidir N."/>
            <person name="Claudel C."/>
            <person name="Donnadieu C."/>
            <person name="Faraut T."/>
            <person name="Fievet G."/>
            <person name="Helmstetter N."/>
            <person name="King M."/>
            <person name="Knapp S.J."/>
            <person name="Lai Z."/>
            <person name="Le Paslier M.C."/>
            <person name="Lippi Y."/>
            <person name="Lorenzon L."/>
            <person name="Mandel J.R."/>
            <person name="Marage G."/>
            <person name="Marchand G."/>
            <person name="Marquand E."/>
            <person name="Bret-Mestries E."/>
            <person name="Morien E."/>
            <person name="Nambeesan S."/>
            <person name="Nguyen T."/>
            <person name="Pegot-Espagnet P."/>
            <person name="Pouilly N."/>
            <person name="Raftis F."/>
            <person name="Sallet E."/>
            <person name="Schiex T."/>
            <person name="Thomas J."/>
            <person name="Vandecasteele C."/>
            <person name="Vares D."/>
            <person name="Vear F."/>
            <person name="Vautrin S."/>
            <person name="Crespi M."/>
            <person name="Mangin B."/>
            <person name="Burke J.M."/>
            <person name="Salse J."/>
            <person name="Munos S."/>
            <person name="Vincourt P."/>
            <person name="Rieseberg L.H."/>
            <person name="Langlade N.B."/>
        </authorList>
    </citation>
    <scope>NUCLEOTIDE SEQUENCE [LARGE SCALE GENOMIC DNA]</scope>
    <source>
        <strain evidence="2">cv. SF193</strain>
    </source>
</reference>
<dbReference type="InParanoid" id="A0A251ST09"/>
<evidence type="ECO:0000313" key="1">
    <source>
        <dbReference type="EMBL" id="OTG01995.1"/>
    </source>
</evidence>
<protein>
    <submittedName>
        <fullName evidence="1">Uncharacterized protein</fullName>
    </submittedName>
</protein>
<dbReference type="EMBL" id="CM007902">
    <property type="protein sequence ID" value="OTG01995.1"/>
    <property type="molecule type" value="Genomic_DNA"/>
</dbReference>
<sequence length="83" mass="9382">MSIFKSPSKIHKKYPPHLPLCQALGNLLSLPSLPPSSGLMNLPTSSLQERRLLLPVPLLRLLKHLLEVRGRRGRLLRISKDFP</sequence>
<dbReference type="AlphaFoldDB" id="A0A251ST09"/>
<proteinExistence type="predicted"/>